<reference evidence="11 12" key="1">
    <citation type="journal article" date="2007" name="Nature">
        <title>Evolution of genes and genomes on the Drosophila phylogeny.</title>
        <authorList>
            <consortium name="Drosophila 12 Genomes Consortium"/>
            <person name="Clark A.G."/>
            <person name="Eisen M.B."/>
            <person name="Smith D.R."/>
            <person name="Bergman C.M."/>
            <person name="Oliver B."/>
            <person name="Markow T.A."/>
            <person name="Kaufman T.C."/>
            <person name="Kellis M."/>
            <person name="Gelbart W."/>
            <person name="Iyer V.N."/>
            <person name="Pollard D.A."/>
            <person name="Sackton T.B."/>
            <person name="Larracuente A.M."/>
            <person name="Singh N.D."/>
            <person name="Abad J.P."/>
            <person name="Abt D.N."/>
            <person name="Adryan B."/>
            <person name="Aguade M."/>
            <person name="Akashi H."/>
            <person name="Anderson W.W."/>
            <person name="Aquadro C.F."/>
            <person name="Ardell D.H."/>
            <person name="Arguello R."/>
            <person name="Artieri C.G."/>
            <person name="Barbash D.A."/>
            <person name="Barker D."/>
            <person name="Barsanti P."/>
            <person name="Batterham P."/>
            <person name="Batzoglou S."/>
            <person name="Begun D."/>
            <person name="Bhutkar A."/>
            <person name="Blanco E."/>
            <person name="Bosak S.A."/>
            <person name="Bradley R.K."/>
            <person name="Brand A.D."/>
            <person name="Brent M.R."/>
            <person name="Brooks A.N."/>
            <person name="Brown R.H."/>
            <person name="Butlin R.K."/>
            <person name="Caggese C."/>
            <person name="Calvi B.R."/>
            <person name="Bernardo de Carvalho A."/>
            <person name="Caspi A."/>
            <person name="Castrezana S."/>
            <person name="Celniker S.E."/>
            <person name="Chang J.L."/>
            <person name="Chapple C."/>
            <person name="Chatterji S."/>
            <person name="Chinwalla A."/>
            <person name="Civetta A."/>
            <person name="Clifton S.W."/>
            <person name="Comeron J.M."/>
            <person name="Costello J.C."/>
            <person name="Coyne J.A."/>
            <person name="Daub J."/>
            <person name="David R.G."/>
            <person name="Delcher A.L."/>
            <person name="Delehaunty K."/>
            <person name="Do C.B."/>
            <person name="Ebling H."/>
            <person name="Edwards K."/>
            <person name="Eickbush T."/>
            <person name="Evans J.D."/>
            <person name="Filipski A."/>
            <person name="Findeiss S."/>
            <person name="Freyhult E."/>
            <person name="Fulton L."/>
            <person name="Fulton R."/>
            <person name="Garcia A.C."/>
            <person name="Gardiner A."/>
            <person name="Garfield D.A."/>
            <person name="Garvin B.E."/>
            <person name="Gibson G."/>
            <person name="Gilbert D."/>
            <person name="Gnerre S."/>
            <person name="Godfrey J."/>
            <person name="Good R."/>
            <person name="Gotea V."/>
            <person name="Gravely B."/>
            <person name="Greenberg A.J."/>
            <person name="Griffiths-Jones S."/>
            <person name="Gross S."/>
            <person name="Guigo R."/>
            <person name="Gustafson E.A."/>
            <person name="Haerty W."/>
            <person name="Hahn M.W."/>
            <person name="Halligan D.L."/>
            <person name="Halpern A.L."/>
            <person name="Halter G.M."/>
            <person name="Han M.V."/>
            <person name="Heger A."/>
            <person name="Hillier L."/>
            <person name="Hinrichs A.S."/>
            <person name="Holmes I."/>
            <person name="Hoskins R.A."/>
            <person name="Hubisz M.J."/>
            <person name="Hultmark D."/>
            <person name="Huntley M.A."/>
            <person name="Jaffe D.B."/>
            <person name="Jagadeeshan S."/>
            <person name="Jeck W.R."/>
            <person name="Johnson J."/>
            <person name="Jones C.D."/>
            <person name="Jordan W.C."/>
            <person name="Karpen G.H."/>
            <person name="Kataoka E."/>
            <person name="Keightley P.D."/>
            <person name="Kheradpour P."/>
            <person name="Kirkness E.F."/>
            <person name="Koerich L.B."/>
            <person name="Kristiansen K."/>
            <person name="Kudrna D."/>
            <person name="Kulathinal R.J."/>
            <person name="Kumar S."/>
            <person name="Kwok R."/>
            <person name="Lander E."/>
            <person name="Langley C.H."/>
            <person name="Lapoint R."/>
            <person name="Lazzaro B.P."/>
            <person name="Lee S.J."/>
            <person name="Levesque L."/>
            <person name="Li R."/>
            <person name="Lin C.F."/>
            <person name="Lin M.F."/>
            <person name="Lindblad-Toh K."/>
            <person name="Llopart A."/>
            <person name="Long M."/>
            <person name="Low L."/>
            <person name="Lozovsky E."/>
            <person name="Lu J."/>
            <person name="Luo M."/>
            <person name="Machado C.A."/>
            <person name="Makalowski W."/>
            <person name="Marzo M."/>
            <person name="Matsuda M."/>
            <person name="Matzkin L."/>
            <person name="McAllister B."/>
            <person name="McBride C.S."/>
            <person name="McKernan B."/>
            <person name="McKernan K."/>
            <person name="Mendez-Lago M."/>
            <person name="Minx P."/>
            <person name="Mollenhauer M.U."/>
            <person name="Montooth K."/>
            <person name="Mount S.M."/>
            <person name="Mu X."/>
            <person name="Myers E."/>
            <person name="Negre B."/>
            <person name="Newfeld S."/>
            <person name="Nielsen R."/>
            <person name="Noor M.A."/>
            <person name="O'Grady P."/>
            <person name="Pachter L."/>
            <person name="Papaceit M."/>
            <person name="Parisi M.J."/>
            <person name="Parisi M."/>
            <person name="Parts L."/>
            <person name="Pedersen J.S."/>
            <person name="Pesole G."/>
            <person name="Phillippy A.M."/>
            <person name="Ponting C.P."/>
            <person name="Pop M."/>
            <person name="Porcelli D."/>
            <person name="Powell J.R."/>
            <person name="Prohaska S."/>
            <person name="Pruitt K."/>
            <person name="Puig M."/>
            <person name="Quesneville H."/>
            <person name="Ram K.R."/>
            <person name="Rand D."/>
            <person name="Rasmussen M.D."/>
            <person name="Reed L.K."/>
            <person name="Reenan R."/>
            <person name="Reily A."/>
            <person name="Remington K.A."/>
            <person name="Rieger T.T."/>
            <person name="Ritchie M.G."/>
            <person name="Robin C."/>
            <person name="Rogers Y.H."/>
            <person name="Rohde C."/>
            <person name="Rozas J."/>
            <person name="Rubenfield M.J."/>
            <person name="Ruiz A."/>
            <person name="Russo S."/>
            <person name="Salzberg S.L."/>
            <person name="Sanchez-Gracia A."/>
            <person name="Saranga D.J."/>
            <person name="Sato H."/>
            <person name="Schaeffer S.W."/>
            <person name="Schatz M.C."/>
            <person name="Schlenke T."/>
            <person name="Schwartz R."/>
            <person name="Segarra C."/>
            <person name="Singh R.S."/>
            <person name="Sirot L."/>
            <person name="Sirota M."/>
            <person name="Sisneros N.B."/>
            <person name="Smith C.D."/>
            <person name="Smith T.F."/>
            <person name="Spieth J."/>
            <person name="Stage D.E."/>
            <person name="Stark A."/>
            <person name="Stephan W."/>
            <person name="Strausberg R.L."/>
            <person name="Strempel S."/>
            <person name="Sturgill D."/>
            <person name="Sutton G."/>
            <person name="Sutton G.G."/>
            <person name="Tao W."/>
            <person name="Teichmann S."/>
            <person name="Tobari Y.N."/>
            <person name="Tomimura Y."/>
            <person name="Tsolas J.M."/>
            <person name="Valente V.L."/>
            <person name="Venter E."/>
            <person name="Venter J.C."/>
            <person name="Vicario S."/>
            <person name="Vieira F.G."/>
            <person name="Vilella A.J."/>
            <person name="Villasante A."/>
            <person name="Walenz B."/>
            <person name="Wang J."/>
            <person name="Wasserman M."/>
            <person name="Watts T."/>
            <person name="Wilson D."/>
            <person name="Wilson R.K."/>
            <person name="Wing R.A."/>
            <person name="Wolfner M.F."/>
            <person name="Wong A."/>
            <person name="Wong G.K."/>
            <person name="Wu C.I."/>
            <person name="Wu G."/>
            <person name="Yamamoto D."/>
            <person name="Yang H.P."/>
            <person name="Yang S.P."/>
            <person name="Yorke J.A."/>
            <person name="Yoshida K."/>
            <person name="Zdobnov E."/>
            <person name="Zhang P."/>
            <person name="Zhang Y."/>
            <person name="Zimin A.V."/>
            <person name="Baldwin J."/>
            <person name="Abdouelleil A."/>
            <person name="Abdulkadir J."/>
            <person name="Abebe A."/>
            <person name="Abera B."/>
            <person name="Abreu J."/>
            <person name="Acer S.C."/>
            <person name="Aftuck L."/>
            <person name="Alexander A."/>
            <person name="An P."/>
            <person name="Anderson E."/>
            <person name="Anderson S."/>
            <person name="Arachi H."/>
            <person name="Azer M."/>
            <person name="Bachantsang P."/>
            <person name="Barry A."/>
            <person name="Bayul T."/>
            <person name="Berlin A."/>
            <person name="Bessette D."/>
            <person name="Bloom T."/>
            <person name="Blye J."/>
            <person name="Boguslavskiy L."/>
            <person name="Bonnet C."/>
            <person name="Boukhgalter B."/>
            <person name="Bourzgui I."/>
            <person name="Brown A."/>
            <person name="Cahill P."/>
            <person name="Channer S."/>
            <person name="Cheshatsang Y."/>
            <person name="Chuda L."/>
            <person name="Citroen M."/>
            <person name="Collymore A."/>
            <person name="Cooke P."/>
            <person name="Costello M."/>
            <person name="D'Aco K."/>
            <person name="Daza R."/>
            <person name="De Haan G."/>
            <person name="DeGray S."/>
            <person name="DeMaso C."/>
            <person name="Dhargay N."/>
            <person name="Dooley K."/>
            <person name="Dooley E."/>
            <person name="Doricent M."/>
            <person name="Dorje P."/>
            <person name="Dorjee K."/>
            <person name="Dupes A."/>
            <person name="Elong R."/>
            <person name="Falk J."/>
            <person name="Farina A."/>
            <person name="Faro S."/>
            <person name="Ferguson D."/>
            <person name="Fisher S."/>
            <person name="Foley C.D."/>
            <person name="Franke A."/>
            <person name="Friedrich D."/>
            <person name="Gadbois L."/>
            <person name="Gearin G."/>
            <person name="Gearin C.R."/>
            <person name="Giannoukos G."/>
            <person name="Goode T."/>
            <person name="Graham J."/>
            <person name="Grandbois E."/>
            <person name="Grewal S."/>
            <person name="Gyaltsen K."/>
            <person name="Hafez N."/>
            <person name="Hagos B."/>
            <person name="Hall J."/>
            <person name="Henson C."/>
            <person name="Hollinger A."/>
            <person name="Honan T."/>
            <person name="Huard M.D."/>
            <person name="Hughes L."/>
            <person name="Hurhula B."/>
            <person name="Husby M.E."/>
            <person name="Kamat A."/>
            <person name="Kanga B."/>
            <person name="Kashin S."/>
            <person name="Khazanovich D."/>
            <person name="Kisner P."/>
            <person name="Lance K."/>
            <person name="Lara M."/>
            <person name="Lee W."/>
            <person name="Lennon N."/>
            <person name="Letendre F."/>
            <person name="LeVine R."/>
            <person name="Lipovsky A."/>
            <person name="Liu X."/>
            <person name="Liu J."/>
            <person name="Liu S."/>
            <person name="Lokyitsang T."/>
            <person name="Lokyitsang Y."/>
            <person name="Lubonja R."/>
            <person name="Lui A."/>
            <person name="MacDonald P."/>
            <person name="Magnisalis V."/>
            <person name="Maru K."/>
            <person name="Matthews C."/>
            <person name="McCusker W."/>
            <person name="McDonough S."/>
            <person name="Mehta T."/>
            <person name="Meldrim J."/>
            <person name="Meneus L."/>
            <person name="Mihai O."/>
            <person name="Mihalev A."/>
            <person name="Mihova T."/>
            <person name="Mittelman R."/>
            <person name="Mlenga V."/>
            <person name="Montmayeur A."/>
            <person name="Mulrain L."/>
            <person name="Navidi A."/>
            <person name="Naylor J."/>
            <person name="Negash T."/>
            <person name="Nguyen T."/>
            <person name="Nguyen N."/>
            <person name="Nicol R."/>
            <person name="Norbu C."/>
            <person name="Norbu N."/>
            <person name="Novod N."/>
            <person name="O'Neill B."/>
            <person name="Osman S."/>
            <person name="Markiewicz E."/>
            <person name="Oyono O.L."/>
            <person name="Patti C."/>
            <person name="Phunkhang P."/>
            <person name="Pierre F."/>
            <person name="Priest M."/>
            <person name="Raghuraman S."/>
            <person name="Rege F."/>
            <person name="Reyes R."/>
            <person name="Rise C."/>
            <person name="Rogov P."/>
            <person name="Ross K."/>
            <person name="Ryan E."/>
            <person name="Settipalli S."/>
            <person name="Shea T."/>
            <person name="Sherpa N."/>
            <person name="Shi L."/>
            <person name="Shih D."/>
            <person name="Sparrow T."/>
            <person name="Spaulding J."/>
            <person name="Stalker J."/>
            <person name="Stange-Thomann N."/>
            <person name="Stavropoulos S."/>
            <person name="Stone C."/>
            <person name="Strader C."/>
            <person name="Tesfaye S."/>
            <person name="Thomson T."/>
            <person name="Thoulutsang Y."/>
            <person name="Thoulutsang D."/>
            <person name="Topham K."/>
            <person name="Topping I."/>
            <person name="Tsamla T."/>
            <person name="Vassiliev H."/>
            <person name="Vo A."/>
            <person name="Wangchuk T."/>
            <person name="Wangdi T."/>
            <person name="Weiand M."/>
            <person name="Wilkinson J."/>
            <person name="Wilson A."/>
            <person name="Yadav S."/>
            <person name="Young G."/>
            <person name="Yu Q."/>
            <person name="Zembek L."/>
            <person name="Zhong D."/>
            <person name="Zimmer A."/>
            <person name="Zwirko Z."/>
            <person name="Jaffe D.B."/>
            <person name="Alvarez P."/>
            <person name="Brockman W."/>
            <person name="Butler J."/>
            <person name="Chin C."/>
            <person name="Gnerre S."/>
            <person name="Grabherr M."/>
            <person name="Kleber M."/>
            <person name="Mauceli E."/>
            <person name="MacCallum I."/>
        </authorList>
    </citation>
    <scope>NUCLEOTIDE SEQUENCE [LARGE SCALE GENOMIC DNA]</scope>
    <source>
        <strain evidence="12">Tucson 15010-1051.87</strain>
    </source>
</reference>
<keyword evidence="12" id="KW-1185">Reference proteome</keyword>
<evidence type="ECO:0000256" key="9">
    <source>
        <dbReference type="ARBA" id="ARBA00023160"/>
    </source>
</evidence>
<keyword evidence="8 10" id="KW-0472">Membrane</keyword>
<evidence type="ECO:0000256" key="1">
    <source>
        <dbReference type="ARBA" id="ARBA00004141"/>
    </source>
</evidence>
<comment type="subcellular location">
    <subcellularLocation>
        <location evidence="1">Membrane</location>
        <topology evidence="1">Multi-pass membrane protein</topology>
    </subcellularLocation>
</comment>
<dbReference type="GO" id="GO:0009922">
    <property type="term" value="F:fatty acid elongase activity"/>
    <property type="evidence" value="ECO:0007669"/>
    <property type="project" value="InterPro"/>
</dbReference>
<protein>
    <submittedName>
        <fullName evidence="11">Uncharacterized protein, isoform C</fullName>
    </submittedName>
</protein>
<dbReference type="GO" id="GO:0006633">
    <property type="term" value="P:fatty acid biosynthetic process"/>
    <property type="evidence" value="ECO:0007669"/>
    <property type="project" value="UniProtKB-KW"/>
</dbReference>
<evidence type="ECO:0000256" key="2">
    <source>
        <dbReference type="ARBA" id="ARBA00022516"/>
    </source>
</evidence>
<keyword evidence="2" id="KW-0444">Lipid biosynthesis</keyword>
<evidence type="ECO:0000256" key="5">
    <source>
        <dbReference type="ARBA" id="ARBA00022832"/>
    </source>
</evidence>
<dbReference type="EMBL" id="CH940652">
    <property type="protein sequence ID" value="KRF79031.1"/>
    <property type="molecule type" value="Genomic_DNA"/>
</dbReference>
<sequence length="211" mass="23855">MFDIFDRPPADPTRFFLACSPWPMVLIVSFYLFFVLKLGRQFMAKRTPYDLRVVLKVYNLMQILYNGLVFFATSQPKLYNDDATGPSIKEHRSSALLCVLHQQILRFAGHHFHSVAQELQTDLGSASAASPVHAHHGLLCDPVQWLWRPSHSHGCPESIRARCDVQLLLHLIADTACKAENLVEGVHNLIADASVRDYICAQHLDFNAAEM</sequence>
<dbReference type="GO" id="GO:0016020">
    <property type="term" value="C:membrane"/>
    <property type="evidence" value="ECO:0007669"/>
    <property type="project" value="UniProtKB-SubCell"/>
</dbReference>
<keyword evidence="4 10" id="KW-0812">Transmembrane</keyword>
<dbReference type="Pfam" id="PF01151">
    <property type="entry name" value="ELO"/>
    <property type="match status" value="1"/>
</dbReference>
<dbReference type="OrthoDB" id="434092at2759"/>
<evidence type="ECO:0000256" key="6">
    <source>
        <dbReference type="ARBA" id="ARBA00022989"/>
    </source>
</evidence>
<gene>
    <name evidence="11" type="primary">Dvir\GJ11027</name>
    <name evidence="11" type="ORF">Dvir_GJ11027</name>
</gene>
<evidence type="ECO:0000256" key="4">
    <source>
        <dbReference type="ARBA" id="ARBA00022692"/>
    </source>
</evidence>
<keyword evidence="7" id="KW-0443">Lipid metabolism</keyword>
<evidence type="ECO:0000313" key="11">
    <source>
        <dbReference type="EMBL" id="KRF79031.1"/>
    </source>
</evidence>
<feature type="transmembrane region" description="Helical" evidence="10">
    <location>
        <begin position="15"/>
        <end position="36"/>
    </location>
</feature>
<dbReference type="InterPro" id="IPR002076">
    <property type="entry name" value="ELO_fam"/>
</dbReference>
<evidence type="ECO:0000313" key="12">
    <source>
        <dbReference type="Proteomes" id="UP000008792"/>
    </source>
</evidence>
<keyword evidence="5" id="KW-0276">Fatty acid metabolism</keyword>
<keyword evidence="6 10" id="KW-1133">Transmembrane helix</keyword>
<dbReference type="Proteomes" id="UP000008792">
    <property type="component" value="Unassembled WGS sequence"/>
</dbReference>
<keyword evidence="3" id="KW-0808">Transferase</keyword>
<proteinExistence type="predicted"/>
<evidence type="ECO:0000256" key="8">
    <source>
        <dbReference type="ARBA" id="ARBA00023136"/>
    </source>
</evidence>
<name>A0A0Q9W9X8_DROVI</name>
<accession>A0A0Q9W9X8</accession>
<dbReference type="AlphaFoldDB" id="A0A0Q9W9X8"/>
<evidence type="ECO:0000256" key="7">
    <source>
        <dbReference type="ARBA" id="ARBA00023098"/>
    </source>
</evidence>
<evidence type="ECO:0000256" key="10">
    <source>
        <dbReference type="SAM" id="Phobius"/>
    </source>
</evidence>
<organism evidence="11 12">
    <name type="scientific">Drosophila virilis</name>
    <name type="common">Fruit fly</name>
    <dbReference type="NCBI Taxonomy" id="7244"/>
    <lineage>
        <taxon>Eukaryota</taxon>
        <taxon>Metazoa</taxon>
        <taxon>Ecdysozoa</taxon>
        <taxon>Arthropoda</taxon>
        <taxon>Hexapoda</taxon>
        <taxon>Insecta</taxon>
        <taxon>Pterygota</taxon>
        <taxon>Neoptera</taxon>
        <taxon>Endopterygota</taxon>
        <taxon>Diptera</taxon>
        <taxon>Brachycera</taxon>
        <taxon>Muscomorpha</taxon>
        <taxon>Ephydroidea</taxon>
        <taxon>Drosophilidae</taxon>
        <taxon>Drosophila</taxon>
    </lineage>
</organism>
<evidence type="ECO:0000256" key="3">
    <source>
        <dbReference type="ARBA" id="ARBA00022679"/>
    </source>
</evidence>
<keyword evidence="9" id="KW-0275">Fatty acid biosynthesis</keyword>